<name>Q2AB95_MONDO</name>
<evidence type="ECO:0000313" key="15">
    <source>
        <dbReference type="EMBL" id="BAE80372.1"/>
    </source>
</evidence>
<evidence type="ECO:0000256" key="10">
    <source>
        <dbReference type="ARBA" id="ARBA00023180"/>
    </source>
</evidence>
<dbReference type="eggNOG" id="ENOG502SKRK">
    <property type="taxonomic scope" value="Eukaryota"/>
</dbReference>
<evidence type="ECO:0000256" key="9">
    <source>
        <dbReference type="ARBA" id="ARBA00023170"/>
    </source>
</evidence>
<dbReference type="Gene3D" id="1.20.1070.10">
    <property type="entry name" value="Rhodopsin 7-helix transmembrane proteins"/>
    <property type="match status" value="1"/>
</dbReference>
<feature type="transmembrane region" description="Helical" evidence="14">
    <location>
        <begin position="12"/>
        <end position="32"/>
    </location>
</feature>
<dbReference type="HOGENOM" id="CLU_072337_3_0_1"/>
<evidence type="ECO:0000256" key="12">
    <source>
        <dbReference type="RuleBase" id="RU004423"/>
    </source>
</evidence>
<keyword evidence="3 13" id="KW-0919">Taste</keyword>
<evidence type="ECO:0000256" key="1">
    <source>
        <dbReference type="ARBA" id="ARBA00004141"/>
    </source>
</evidence>
<feature type="transmembrane region" description="Helical" evidence="14">
    <location>
        <begin position="44"/>
        <end position="64"/>
    </location>
</feature>
<evidence type="ECO:0000256" key="13">
    <source>
        <dbReference type="RuleBase" id="RU004424"/>
    </source>
</evidence>
<protein>
    <recommendedName>
        <fullName evidence="13">Taste receptor type 2</fullName>
    </recommendedName>
</protein>
<dbReference type="AlphaFoldDB" id="Q2AB95"/>
<feature type="transmembrane region" description="Helical" evidence="14">
    <location>
        <begin position="129"/>
        <end position="147"/>
    </location>
</feature>
<organism evidence="15">
    <name type="scientific">Monodelphis domestica</name>
    <name type="common">Gray short-tailed opossum</name>
    <dbReference type="NCBI Taxonomy" id="13616"/>
    <lineage>
        <taxon>Eukaryota</taxon>
        <taxon>Metazoa</taxon>
        <taxon>Chordata</taxon>
        <taxon>Craniata</taxon>
        <taxon>Vertebrata</taxon>
        <taxon>Euteleostomi</taxon>
        <taxon>Mammalia</taxon>
        <taxon>Metatheria</taxon>
        <taxon>Didelphimorphia</taxon>
        <taxon>Didelphidae</taxon>
        <taxon>Monodelphis</taxon>
    </lineage>
</organism>
<comment type="similarity">
    <text evidence="2 12">Belongs to the G-protein coupled receptor T2R family.</text>
</comment>
<dbReference type="OrthoDB" id="8876749at2759"/>
<keyword evidence="9 13" id="KW-0675">Receptor</keyword>
<proteinExistence type="inferred from homology"/>
<evidence type="ECO:0000256" key="7">
    <source>
        <dbReference type="ARBA" id="ARBA00023040"/>
    </source>
</evidence>
<dbReference type="GO" id="GO:0004930">
    <property type="term" value="F:G protein-coupled receptor activity"/>
    <property type="evidence" value="ECO:0007669"/>
    <property type="project" value="UniProtKB-KW"/>
</dbReference>
<reference evidence="15" key="1">
    <citation type="journal article" date="2006" name="Mol. Biol. Evol.">
        <title>Lineage-specific expansions and contractions of the bitter taste receptor gene repertoire in vertebrates.</title>
        <authorList>
            <consortium name="SMBE Tri-National Young Investigators"/>
            <person name="Go Y."/>
        </authorList>
    </citation>
    <scope>NUCLEOTIDE SEQUENCE</scope>
</reference>
<dbReference type="KEGG" id="mdo:664668"/>
<keyword evidence="4 13" id="KW-0716">Sensory transduction</keyword>
<evidence type="ECO:0000256" key="8">
    <source>
        <dbReference type="ARBA" id="ARBA00023136"/>
    </source>
</evidence>
<dbReference type="EMBL" id="AB249751">
    <property type="protein sequence ID" value="BAE80372.1"/>
    <property type="molecule type" value="Genomic_DNA"/>
</dbReference>
<dbReference type="SUPFAM" id="SSF81321">
    <property type="entry name" value="Family A G protein-coupled receptor-like"/>
    <property type="match status" value="1"/>
</dbReference>
<feature type="transmembrane region" description="Helical" evidence="14">
    <location>
        <begin position="260"/>
        <end position="283"/>
    </location>
</feature>
<dbReference type="CTD" id="100335075"/>
<sequence>MQNHVEKILLVLIIGEFVTGVLGNGFMVLVNCIDWVKSKKLSTVDLILVVLGISRIGLLCLIKWDSFLFLFFLDQTDDEHQNFIRDLFWIITHLSSVWFATSLSIFYLLKIANFSHPFFLWLKWRINQVVYILLVGPLFVYVSYQSIKLVELYSDRTLSRRENERNESQAVQMNRKHYFIEEVGINILNIPPFILSIISCFLLLYSLWKHSQKMQLKVKTSRDPSTEAHKRAMKAMLSFLILIIVYHIGILFTYKNFSKLTSMFGMALMSLYPTGHSLILILWNSKLKHAALLVWRQLKCCLKLNKSSNV</sequence>
<dbReference type="PANTHER" id="PTHR11394">
    <property type="entry name" value="TASTE RECEPTOR TYPE 2"/>
    <property type="match status" value="1"/>
</dbReference>
<dbReference type="InterPro" id="IPR007960">
    <property type="entry name" value="TAS2R"/>
</dbReference>
<accession>Q2AB95</accession>
<feature type="transmembrane region" description="Helical" evidence="14">
    <location>
        <begin position="87"/>
        <end position="109"/>
    </location>
</feature>
<dbReference type="RefSeq" id="NP_001034950.1">
    <property type="nucleotide sequence ID" value="NM_001039861.1"/>
</dbReference>
<evidence type="ECO:0000256" key="2">
    <source>
        <dbReference type="ARBA" id="ARBA00007376"/>
    </source>
</evidence>
<evidence type="ECO:0000256" key="6">
    <source>
        <dbReference type="ARBA" id="ARBA00022989"/>
    </source>
</evidence>
<dbReference type="GeneID" id="664668"/>
<keyword evidence="6 14" id="KW-1133">Transmembrane helix</keyword>
<keyword evidence="8 13" id="KW-0472">Membrane</keyword>
<dbReference type="PANTHER" id="PTHR11394:SF58">
    <property type="entry name" value="TASTE RECEPTOR TYPE 2 MEMBER 7"/>
    <property type="match status" value="1"/>
</dbReference>
<feature type="transmembrane region" description="Helical" evidence="14">
    <location>
        <begin position="183"/>
        <end position="208"/>
    </location>
</feature>
<comment type="subcellular location">
    <subcellularLocation>
        <location evidence="1 13">Membrane</location>
        <topology evidence="1 13">Multi-pass membrane protein</topology>
    </subcellularLocation>
</comment>
<dbReference type="FunFam" id="1.20.1070.10:FF:000042">
    <property type="entry name" value="Taste receptor type 2 member 7"/>
    <property type="match status" value="1"/>
</dbReference>
<keyword evidence="5 13" id="KW-0812">Transmembrane</keyword>
<dbReference type="GO" id="GO:0016020">
    <property type="term" value="C:membrane"/>
    <property type="evidence" value="ECO:0007669"/>
    <property type="project" value="UniProtKB-SubCell"/>
</dbReference>
<dbReference type="CDD" id="cd13950">
    <property type="entry name" value="7tm_TAS2R"/>
    <property type="match status" value="1"/>
</dbReference>
<feature type="transmembrane region" description="Helical" evidence="14">
    <location>
        <begin position="235"/>
        <end position="254"/>
    </location>
</feature>
<keyword evidence="11 13" id="KW-0807">Transducer</keyword>
<evidence type="ECO:0000256" key="11">
    <source>
        <dbReference type="ARBA" id="ARBA00023224"/>
    </source>
</evidence>
<evidence type="ECO:0000256" key="14">
    <source>
        <dbReference type="SAM" id="Phobius"/>
    </source>
</evidence>
<keyword evidence="10" id="KW-0325">Glycoprotein</keyword>
<keyword evidence="7 13" id="KW-0297">G-protein coupled receptor</keyword>
<evidence type="ECO:0000256" key="5">
    <source>
        <dbReference type="ARBA" id="ARBA00022692"/>
    </source>
</evidence>
<dbReference type="Pfam" id="PF05296">
    <property type="entry name" value="TAS2R"/>
    <property type="match status" value="1"/>
</dbReference>
<evidence type="ECO:0000256" key="3">
    <source>
        <dbReference type="ARBA" id="ARBA00022480"/>
    </source>
</evidence>
<evidence type="ECO:0000256" key="4">
    <source>
        <dbReference type="ARBA" id="ARBA00022606"/>
    </source>
</evidence>
<dbReference type="GO" id="GO:0033038">
    <property type="term" value="F:bitter taste receptor activity"/>
    <property type="evidence" value="ECO:0007669"/>
    <property type="project" value="InterPro"/>
</dbReference>